<proteinExistence type="evidence at transcript level"/>
<evidence type="ECO:0000256" key="1">
    <source>
        <dbReference type="SAM" id="SignalP"/>
    </source>
</evidence>
<sequence>MALSTVTHNHPHQLLLILRLLLHPSLPQHLILPSTDPQLHLLPHLPHPHPHPHHQPTTIPTPTPTPTPIVTVTAPIEIIQIATITSTVLQAILSLASHHH</sequence>
<feature type="signal peptide" evidence="1">
    <location>
        <begin position="1"/>
        <end position="27"/>
    </location>
</feature>
<protein>
    <submittedName>
        <fullName evidence="2">Uncharacterized protein</fullName>
    </submittedName>
</protein>
<reference evidence="2" key="1">
    <citation type="submission" date="2015-07" db="EMBL/GenBank/DDBJ databases">
        <title>Elucidating the P. pachyrhizi secretome and potential effectors.</title>
        <authorList>
            <person name="de Carvalho M.C.C.G."/>
            <person name="Nascimento L.C."/>
            <person name="Darben L.M."/>
            <person name="Polizel-Podanosqui A.M."/>
            <person name="Lopes-Caitar V.S."/>
            <person name="Rocha C.S."/>
            <person name="Qi M."/>
            <person name="Carazolle M."/>
            <person name="Kuwahara M.K."/>
            <person name="Pereira G.A.G."/>
            <person name="Abdelnoor R.V."/>
            <person name="Whitham S.A."/>
            <person name="Marcelino-Guimaraes F.C."/>
        </authorList>
    </citation>
    <scope>NUCLEOTIDE SEQUENCE</scope>
</reference>
<evidence type="ECO:0000313" key="2">
    <source>
        <dbReference type="EMBL" id="ALL41349.1"/>
    </source>
</evidence>
<keyword evidence="1" id="KW-0732">Signal</keyword>
<organism evidence="2">
    <name type="scientific">Phakopsora pachyrhizi</name>
    <name type="common">Asian soybean rust disease fungus</name>
    <dbReference type="NCBI Taxonomy" id="170000"/>
    <lineage>
        <taxon>Eukaryota</taxon>
        <taxon>Fungi</taxon>
        <taxon>Dikarya</taxon>
        <taxon>Basidiomycota</taxon>
        <taxon>Pucciniomycotina</taxon>
        <taxon>Pucciniomycetes</taxon>
        <taxon>Pucciniales</taxon>
        <taxon>Phakopsoraceae</taxon>
        <taxon>Phakopsora</taxon>
    </lineage>
</organism>
<name>A0A0S1MKT2_PHAPC</name>
<accession>A0A0S1MKT2</accession>
<feature type="chain" id="PRO_5006589201" evidence="1">
    <location>
        <begin position="28"/>
        <end position="100"/>
    </location>
</feature>
<dbReference type="EMBL" id="KT247260">
    <property type="protein sequence ID" value="ALL41349.1"/>
    <property type="molecule type" value="mRNA"/>
</dbReference>
<dbReference type="AlphaFoldDB" id="A0A0S1MKT2"/>